<gene>
    <name evidence="2" type="ORF">RHGRI_006797</name>
</gene>
<keyword evidence="3" id="KW-1185">Reference proteome</keyword>
<proteinExistence type="predicted"/>
<evidence type="ECO:0000256" key="1">
    <source>
        <dbReference type="SAM" id="Phobius"/>
    </source>
</evidence>
<accession>A0AAV6KUR0</accession>
<dbReference type="AlphaFoldDB" id="A0AAV6KUR0"/>
<keyword evidence="1" id="KW-0472">Membrane</keyword>
<reference evidence="2" key="1">
    <citation type="submission" date="2020-08" db="EMBL/GenBank/DDBJ databases">
        <title>Plant Genome Project.</title>
        <authorList>
            <person name="Zhang R.-G."/>
        </authorList>
    </citation>
    <scope>NUCLEOTIDE SEQUENCE</scope>
    <source>
        <strain evidence="2">WSP0</strain>
        <tissue evidence="2">Leaf</tissue>
    </source>
</reference>
<feature type="transmembrane region" description="Helical" evidence="1">
    <location>
        <begin position="49"/>
        <end position="67"/>
    </location>
</feature>
<keyword evidence="1" id="KW-1133">Transmembrane helix</keyword>
<evidence type="ECO:0000313" key="3">
    <source>
        <dbReference type="Proteomes" id="UP000823749"/>
    </source>
</evidence>
<comment type="caution">
    <text evidence="2">The sequence shown here is derived from an EMBL/GenBank/DDBJ whole genome shotgun (WGS) entry which is preliminary data.</text>
</comment>
<evidence type="ECO:0000313" key="2">
    <source>
        <dbReference type="EMBL" id="KAG5556311.1"/>
    </source>
</evidence>
<protein>
    <submittedName>
        <fullName evidence="2">Uncharacterized protein</fullName>
    </submittedName>
</protein>
<organism evidence="2 3">
    <name type="scientific">Rhododendron griersonianum</name>
    <dbReference type="NCBI Taxonomy" id="479676"/>
    <lineage>
        <taxon>Eukaryota</taxon>
        <taxon>Viridiplantae</taxon>
        <taxon>Streptophyta</taxon>
        <taxon>Embryophyta</taxon>
        <taxon>Tracheophyta</taxon>
        <taxon>Spermatophyta</taxon>
        <taxon>Magnoliopsida</taxon>
        <taxon>eudicotyledons</taxon>
        <taxon>Gunneridae</taxon>
        <taxon>Pentapetalae</taxon>
        <taxon>asterids</taxon>
        <taxon>Ericales</taxon>
        <taxon>Ericaceae</taxon>
        <taxon>Ericoideae</taxon>
        <taxon>Rhodoreae</taxon>
        <taxon>Rhododendron</taxon>
    </lineage>
</organism>
<dbReference type="Proteomes" id="UP000823749">
    <property type="component" value="Chromosome 3"/>
</dbReference>
<keyword evidence="1" id="KW-0812">Transmembrane</keyword>
<sequence>MALAANFVSDSRVGSEIPTPEIVVSSFEYEYTPLQHAKELGAQKNARKWICIATLIFLIIIVVGTILSRRAISC</sequence>
<name>A0AAV6KUR0_9ERIC</name>
<dbReference type="EMBL" id="JACTNZ010000003">
    <property type="protein sequence ID" value="KAG5556311.1"/>
    <property type="molecule type" value="Genomic_DNA"/>
</dbReference>